<name>A0A9W8MHS4_9AGAR</name>
<dbReference type="Gene3D" id="3.30.710.10">
    <property type="entry name" value="Potassium Channel Kv1.1, Chain A"/>
    <property type="match status" value="1"/>
</dbReference>
<dbReference type="CDD" id="cd18186">
    <property type="entry name" value="BTB_POZ_ZBTB_KLHL-like"/>
    <property type="match status" value="1"/>
</dbReference>
<dbReference type="InterPro" id="IPR011333">
    <property type="entry name" value="SKP1/BTB/POZ_sf"/>
</dbReference>
<dbReference type="Pfam" id="PF00651">
    <property type="entry name" value="BTB"/>
    <property type="match status" value="1"/>
</dbReference>
<dbReference type="PROSITE" id="PS50097">
    <property type="entry name" value="BTB"/>
    <property type="match status" value="1"/>
</dbReference>
<dbReference type="SUPFAM" id="SSF54695">
    <property type="entry name" value="POZ domain"/>
    <property type="match status" value="1"/>
</dbReference>
<accession>A0A9W8MHS4</accession>
<feature type="domain" description="BTB" evidence="1">
    <location>
        <begin position="27"/>
        <end position="96"/>
    </location>
</feature>
<feature type="non-terminal residue" evidence="2">
    <location>
        <position position="1"/>
    </location>
</feature>
<evidence type="ECO:0000313" key="3">
    <source>
        <dbReference type="Proteomes" id="UP001140091"/>
    </source>
</evidence>
<gene>
    <name evidence="2" type="ORF">H1R20_g6722</name>
</gene>
<comment type="caution">
    <text evidence="2">The sequence shown here is derived from an EMBL/GenBank/DDBJ whole genome shotgun (WGS) entry which is preliminary data.</text>
</comment>
<protein>
    <recommendedName>
        <fullName evidence="1">BTB domain-containing protein</fullName>
    </recommendedName>
</protein>
<dbReference type="Proteomes" id="UP001140091">
    <property type="component" value="Unassembled WGS sequence"/>
</dbReference>
<proteinExistence type="predicted"/>
<dbReference type="AlphaFoldDB" id="A0A9W8MHS4"/>
<evidence type="ECO:0000259" key="1">
    <source>
        <dbReference type="PROSITE" id="PS50097"/>
    </source>
</evidence>
<sequence>MPIGLNWPVSNGTDPSPIVRSKRIRWGDVIFFKVEEIVFEAPRFRLTEHSEVFETMFKLPTGSHRTVEGQDEKHPIVLEDYQAVHFDALLKVLYPS</sequence>
<dbReference type="EMBL" id="JANBPK010000844">
    <property type="protein sequence ID" value="KAJ2930382.1"/>
    <property type="molecule type" value="Genomic_DNA"/>
</dbReference>
<organism evidence="2 3">
    <name type="scientific">Candolleomyces eurysporus</name>
    <dbReference type="NCBI Taxonomy" id="2828524"/>
    <lineage>
        <taxon>Eukaryota</taxon>
        <taxon>Fungi</taxon>
        <taxon>Dikarya</taxon>
        <taxon>Basidiomycota</taxon>
        <taxon>Agaricomycotina</taxon>
        <taxon>Agaricomycetes</taxon>
        <taxon>Agaricomycetidae</taxon>
        <taxon>Agaricales</taxon>
        <taxon>Agaricineae</taxon>
        <taxon>Psathyrellaceae</taxon>
        <taxon>Candolleomyces</taxon>
    </lineage>
</organism>
<evidence type="ECO:0000313" key="2">
    <source>
        <dbReference type="EMBL" id="KAJ2930382.1"/>
    </source>
</evidence>
<dbReference type="InterPro" id="IPR000210">
    <property type="entry name" value="BTB/POZ_dom"/>
</dbReference>
<reference evidence="2" key="1">
    <citation type="submission" date="2022-06" db="EMBL/GenBank/DDBJ databases">
        <title>Genome Sequence of Candolleomyces eurysporus.</title>
        <authorList>
            <person name="Buettner E."/>
        </authorList>
    </citation>
    <scope>NUCLEOTIDE SEQUENCE</scope>
    <source>
        <strain evidence="2">VTCC 930004</strain>
    </source>
</reference>
<dbReference type="OrthoDB" id="3157337at2759"/>
<keyword evidence="3" id="KW-1185">Reference proteome</keyword>